<gene>
    <name evidence="3" type="ORF">BKA21_003316</name>
    <name evidence="2" type="ORF">Col01nite_21870</name>
</gene>
<evidence type="ECO:0000256" key="1">
    <source>
        <dbReference type="SAM" id="MobiDB-lite"/>
    </source>
</evidence>
<comment type="caution">
    <text evidence="3">The sequence shown here is derived from an EMBL/GenBank/DDBJ whole genome shotgun (WGS) entry which is preliminary data.</text>
</comment>
<evidence type="ECO:0000313" key="3">
    <source>
        <dbReference type="EMBL" id="NYD87767.1"/>
    </source>
</evidence>
<feature type="region of interest" description="Disordered" evidence="1">
    <location>
        <begin position="326"/>
        <end position="345"/>
    </location>
</feature>
<accession>A0A7Y9JZE0</accession>
<evidence type="ECO:0000313" key="5">
    <source>
        <dbReference type="Proteomes" id="UP000618382"/>
    </source>
</evidence>
<protein>
    <submittedName>
        <fullName evidence="3">Uncharacterized protein</fullName>
    </submittedName>
</protein>
<evidence type="ECO:0000313" key="4">
    <source>
        <dbReference type="Proteomes" id="UP000577956"/>
    </source>
</evidence>
<dbReference type="RefSeq" id="WP_140460091.1">
    <property type="nucleotide sequence ID" value="NZ_BAABFI010000010.1"/>
</dbReference>
<reference evidence="3 4" key="1">
    <citation type="submission" date="2020-07" db="EMBL/GenBank/DDBJ databases">
        <title>Sequencing the genomes of 1000 actinobacteria strains.</title>
        <authorList>
            <person name="Klenk H.-P."/>
        </authorList>
    </citation>
    <scope>NUCLEOTIDE SEQUENCE [LARGE SCALE GENOMIC DNA]</scope>
    <source>
        <strain evidence="3 4">DSM 24482</strain>
    </source>
</reference>
<reference evidence="2 5" key="2">
    <citation type="submission" date="2021-01" db="EMBL/GenBank/DDBJ databases">
        <title>Whole genome shotgun sequence of Cellulomonas oligotrophica NBRC 109435.</title>
        <authorList>
            <person name="Komaki H."/>
            <person name="Tamura T."/>
        </authorList>
    </citation>
    <scope>NUCLEOTIDE SEQUENCE [LARGE SCALE GENOMIC DNA]</scope>
    <source>
        <strain evidence="2 5">NBRC 109435</strain>
    </source>
</reference>
<dbReference type="EMBL" id="JACCBK010000001">
    <property type="protein sequence ID" value="NYD87767.1"/>
    <property type="molecule type" value="Genomic_DNA"/>
</dbReference>
<evidence type="ECO:0000313" key="2">
    <source>
        <dbReference type="EMBL" id="GIG33028.1"/>
    </source>
</evidence>
<organism evidence="3 4">
    <name type="scientific">Cellulomonas oligotrophica</name>
    <dbReference type="NCBI Taxonomy" id="931536"/>
    <lineage>
        <taxon>Bacteria</taxon>
        <taxon>Bacillati</taxon>
        <taxon>Actinomycetota</taxon>
        <taxon>Actinomycetes</taxon>
        <taxon>Micrococcales</taxon>
        <taxon>Cellulomonadaceae</taxon>
        <taxon>Cellulomonas</taxon>
    </lineage>
</organism>
<dbReference type="Proteomes" id="UP000577956">
    <property type="component" value="Unassembled WGS sequence"/>
</dbReference>
<keyword evidence="5" id="KW-1185">Reference proteome</keyword>
<name>A0A7Y9JZE0_9CELL</name>
<sequence length="345" mass="35533">MLNHRLDGVPVWAVLMKAPGDLPEDGTIEFVVTDRLTRVDGRVLYPAGARVEVTIGDTTAQDATIRSAVRAAWRAVDAAEQGDAFDGVAWDTWWDTKVVPAGVFTWFPAVDDPDVVQAGSLQVQVRERLGSRRGREYVIEPRLSHLDLPIPGVNLATVEVPPETAVPSPVYAKGIAGGVASLDAAGKVPMDQLPPDVGGVLGDGAVSTAELADAAVTPAKIAAGYELLTATQAAKVAALPSDAQSGAQVTAAVSAAIATVLATAPATLDTLNELATALGNDPAFAATMAAELAARASKADALGVRFKTSGGAWPPRPAGYVRVLSVGADPSPEDQDPGDLRMIPA</sequence>
<proteinExistence type="predicted"/>
<dbReference type="AlphaFoldDB" id="A0A7Y9JZE0"/>
<dbReference type="Proteomes" id="UP000618382">
    <property type="component" value="Unassembled WGS sequence"/>
</dbReference>
<dbReference type="EMBL" id="BONN01000005">
    <property type="protein sequence ID" value="GIG33028.1"/>
    <property type="molecule type" value="Genomic_DNA"/>
</dbReference>